<name>A0A5B8G0B2_9RHOB</name>
<dbReference type="Gene3D" id="1.10.10.10">
    <property type="entry name" value="Winged helix-like DNA-binding domain superfamily/Winged helix DNA-binding domain"/>
    <property type="match status" value="1"/>
</dbReference>
<evidence type="ECO:0000256" key="1">
    <source>
        <dbReference type="SAM" id="MobiDB-lite"/>
    </source>
</evidence>
<dbReference type="InterPro" id="IPR036388">
    <property type="entry name" value="WH-like_DNA-bd_sf"/>
</dbReference>
<evidence type="ECO:0008006" key="4">
    <source>
        <dbReference type="Google" id="ProtNLM"/>
    </source>
</evidence>
<geneLocation type="plasmid" evidence="3">
    <name>pd4m1a</name>
</geneLocation>
<dbReference type="OrthoDB" id="7888886at2"/>
<dbReference type="EMBL" id="CP040819">
    <property type="protein sequence ID" value="QDL94145.1"/>
    <property type="molecule type" value="Genomic_DNA"/>
</dbReference>
<keyword evidence="2" id="KW-0614">Plasmid</keyword>
<dbReference type="RefSeq" id="WP_138577977.1">
    <property type="nucleotide sequence ID" value="NZ_CP040819.1"/>
</dbReference>
<gene>
    <name evidence="2" type="ORF">FDP22_20015</name>
</gene>
<dbReference type="KEGG" id="ppru:FDP22_20015"/>
<dbReference type="AlphaFoldDB" id="A0A5B8G0B2"/>
<dbReference type="Proteomes" id="UP000305888">
    <property type="component" value="Plasmid pD4M1A"/>
</dbReference>
<proteinExistence type="predicted"/>
<protein>
    <recommendedName>
        <fullName evidence="4">Bacterial transcriptional activator domain-containing protein</fullName>
    </recommendedName>
</protein>
<organism evidence="2 3">
    <name type="scientific">Paroceanicella profunda</name>
    <dbReference type="NCBI Taxonomy" id="2579971"/>
    <lineage>
        <taxon>Bacteria</taxon>
        <taxon>Pseudomonadati</taxon>
        <taxon>Pseudomonadota</taxon>
        <taxon>Alphaproteobacteria</taxon>
        <taxon>Rhodobacterales</taxon>
        <taxon>Paracoccaceae</taxon>
        <taxon>Paroceanicella</taxon>
    </lineage>
</organism>
<evidence type="ECO:0000313" key="3">
    <source>
        <dbReference type="Proteomes" id="UP000305888"/>
    </source>
</evidence>
<reference evidence="2 3" key="1">
    <citation type="submission" date="2019-06" db="EMBL/GenBank/DDBJ databases">
        <title>Genome sequence of Rhodobacteraceae bacterium D4M1.</title>
        <authorList>
            <person name="Cao J."/>
        </authorList>
    </citation>
    <scope>NUCLEOTIDE SEQUENCE [LARGE SCALE GENOMIC DNA]</scope>
    <source>
        <strain evidence="2 3">D4M1</strain>
        <plasmid evidence="3">pd4m1a</plasmid>
    </source>
</reference>
<keyword evidence="3" id="KW-1185">Reference proteome</keyword>
<evidence type="ECO:0000313" key="2">
    <source>
        <dbReference type="EMBL" id="QDL94145.1"/>
    </source>
</evidence>
<feature type="region of interest" description="Disordered" evidence="1">
    <location>
        <begin position="262"/>
        <end position="283"/>
    </location>
</feature>
<accession>A0A5B8G0B2</accession>
<sequence>MRPTPFGSEALMPEAGTRRDRVARLRVELFDGVNLFVDGERVDISSAKARALVTSLVLSRTGEESRAVLSERLWSRSPSAEHQRNSLKRDLKALVDRLTQAGYHGLTGTRSEVRLDLDTVDCDVLLALQASDNGYAHSALLERDHPFQTIAAGCDDVDPEFSAWLTQRIAGLESLTMRALDLALRRTDLEMTRRRDLALAAFNLDRTRQSAAISLMRIHEELGDTAAALRVYGTLYLAHLEEHDDPPDGEIIAEVERLKLATSGPGQARRTAGRPERSNTGPVMLRIPAPEPLRSHQLRRTALHIIDQLGRRPGQLCLTRGAGATHRLEMLEDAGTLWLQLWRGADETLVWTGSIEDELAAGALAGRIAAALSPGNSPPASAYPHLMPARPETQALRLLLSTPVALPTERRHQHEPQPLDPLDQVEAGWRDLIAGQRAEAATALRRAAALDTDRGEALGAAALGLALIAEEDDAVAHAERILIGDHEPGLRALRGTTLAICNERRSAVSCLHDLPDRWILPRCFGAVSAARIGNAAAVRSFLAPAGSWPMPGGAAGLADWATCILPTSENFNGSLFYRTLLDMLQPVEA</sequence>